<dbReference type="GeneID" id="55618813"/>
<proteinExistence type="predicted"/>
<dbReference type="InterPro" id="IPR005021">
    <property type="entry name" value="Terminase_largesu-like"/>
</dbReference>
<evidence type="ECO:0000313" key="1">
    <source>
        <dbReference type="EMBL" id="QDM57065.1"/>
    </source>
</evidence>
<dbReference type="InterPro" id="IPR027417">
    <property type="entry name" value="P-loop_NTPase"/>
</dbReference>
<gene>
    <name evidence="1" type="primary">2</name>
    <name evidence="1" type="ORF">SEA_WHACK_2</name>
</gene>
<protein>
    <submittedName>
        <fullName evidence="1">Terminase large subunit</fullName>
    </submittedName>
</protein>
<dbReference type="RefSeq" id="YP_009848392.1">
    <property type="nucleotide sequence ID" value="NC_048784.1"/>
</dbReference>
<evidence type="ECO:0000313" key="2">
    <source>
        <dbReference type="Proteomes" id="UP000319882"/>
    </source>
</evidence>
<dbReference type="Gene3D" id="3.40.50.300">
    <property type="entry name" value="P-loop containing nucleotide triphosphate hydrolases"/>
    <property type="match status" value="1"/>
</dbReference>
<dbReference type="EMBL" id="MK967393">
    <property type="protein sequence ID" value="QDM57065.1"/>
    <property type="molecule type" value="Genomic_DNA"/>
</dbReference>
<dbReference type="Proteomes" id="UP000319882">
    <property type="component" value="Segment"/>
</dbReference>
<reference evidence="1 2" key="1">
    <citation type="submission" date="2019-05" db="EMBL/GenBank/DDBJ databases">
        <authorList>
            <person name="Beaulieu J."/>
            <person name="Cox M."/>
            <person name="Nazim E."/>
            <person name="Robinson Z."/>
            <person name="Molloy S.D."/>
            <person name="Garlena R.A."/>
            <person name="Russell D.A."/>
            <person name="Pope W.H."/>
            <person name="Jacobs-Sera D."/>
            <person name="Hatfull G.F."/>
        </authorList>
    </citation>
    <scope>NUCLEOTIDE SEQUENCE [LARGE SCALE GENOMIC DNA]</scope>
</reference>
<sequence>MLTDTEILSTICDEDIDEKFAQIIATEWPKLEGRQTPNSLAYTPGDVQLGLKAAELARRSSSRIRAMPWQAWSLERIMSRSADGTWTHPECCLIVPRQNGKSLILSIRVLYGLYKLGENIVFTAQQWETAKSLWKRTWAIVKSTPWLRELVESKTCSQGRGTIVLKSGAQVVFTTRSKDAGRGLDVVDLEIYDEAYDLTEADMAALSPTKMAAEDPQTIYTSSAVNQDQHPNGAVLAAVRERGLAGEEGLFFAEWMAPDGLDRTDHETWRWANPSFGVIQTVKKLTAELRKFSTEAGKKSFDVEYLGRGDWPKLASDVPTWTVVGRTAWHDLHDEAPALTGPVAVSIDRTMDGSLWVIAAAQRTELGRIHVEIGYYQAGTHEQILLLLLAVVAAWNPCVIATDSRSHAAVLEPHLTAAGLELIKMTTNQMATSCRAFVDDADDKVISHSNQKVLNDSVEGAVERTLPGGDFVFDKRAEAIVAPLNAAQIARWALLTFGSRVPGKTATPKVEDPLDSIGRWSGGRTYETEANQFDALTAGF</sequence>
<dbReference type="PANTHER" id="PTHR41287">
    <property type="match status" value="1"/>
</dbReference>
<accession>A0A515MK58</accession>
<keyword evidence="2" id="KW-1185">Reference proteome</keyword>
<name>A0A515MK58_9CAUD</name>
<dbReference type="PANTHER" id="PTHR41287:SF1">
    <property type="entry name" value="PROTEIN YMFN"/>
    <property type="match status" value="1"/>
</dbReference>
<dbReference type="KEGG" id="vg:55618813"/>
<organism evidence="1 2">
    <name type="scientific">Rhodococcus phage Whack</name>
    <dbReference type="NCBI Taxonomy" id="2591132"/>
    <lineage>
        <taxon>Viruses</taxon>
        <taxon>Duplodnaviria</taxon>
        <taxon>Heunggongvirae</taxon>
        <taxon>Uroviricota</taxon>
        <taxon>Caudoviricetes</taxon>
        <taxon>Whackvirus</taxon>
        <taxon>Whackvirus whack</taxon>
    </lineage>
</organism>